<proteinExistence type="inferred from homology"/>
<dbReference type="Pfam" id="PF02900">
    <property type="entry name" value="LigB"/>
    <property type="match status" value="1"/>
</dbReference>
<comment type="similarity">
    <text evidence="2">Belongs to the DODA-type extradiol aromatic ring-opening dioxygenase family.</text>
</comment>
<dbReference type="CDD" id="cd07363">
    <property type="entry name" value="45_DOPA_Dioxygenase"/>
    <property type="match status" value="1"/>
</dbReference>
<dbReference type="PANTHER" id="PTHR30096:SF0">
    <property type="entry name" value="4,5-DOPA DIOXYGENASE EXTRADIOL-LIKE PROTEIN"/>
    <property type="match status" value="1"/>
</dbReference>
<sequence length="259" mass="27885">MTQRAPSLFVSHGSPLLVLEAGPAHDAVCALGAEYRSQAVVCASAHWETASPRVGASMQPQTIHDFYGFPAELYRQRYTTTGDVALAGRVASLLREAGFPAEIDPDRGLDHGAWVPLKLMYPQAGIPVVPISVQPGRDAAWHLRLGAALRGLRDEGVMILGSGSATHNLRDLRMPPDDDPPAAYAAGFDDWLNAAVEAGDREALTGYLTQAPEARRNHPTPEHFLPLLVALGAAYDPRGRAVHRSFAFGTLSMSSFVWD</sequence>
<evidence type="ECO:0000256" key="4">
    <source>
        <dbReference type="ARBA" id="ARBA00022833"/>
    </source>
</evidence>
<protein>
    <recommendedName>
        <fullName evidence="6">Extradiol ring-cleavage dioxygenase class III enzyme subunit B domain-containing protein</fullName>
    </recommendedName>
</protein>
<evidence type="ECO:0000313" key="8">
    <source>
        <dbReference type="Proteomes" id="UP000095342"/>
    </source>
</evidence>
<evidence type="ECO:0000313" key="7">
    <source>
        <dbReference type="EMBL" id="AOV16513.1"/>
    </source>
</evidence>
<dbReference type="GO" id="GO:0008270">
    <property type="term" value="F:zinc ion binding"/>
    <property type="evidence" value="ECO:0007669"/>
    <property type="project" value="InterPro"/>
</dbReference>
<keyword evidence="5" id="KW-0560">Oxidoreductase</keyword>
<comment type="cofactor">
    <cofactor evidence="1">
        <name>Zn(2+)</name>
        <dbReference type="ChEBI" id="CHEBI:29105"/>
    </cofactor>
</comment>
<dbReference type="GO" id="GO:0016702">
    <property type="term" value="F:oxidoreductase activity, acting on single donors with incorporation of molecular oxygen, incorporation of two atoms of oxygen"/>
    <property type="evidence" value="ECO:0007669"/>
    <property type="project" value="UniProtKB-ARBA"/>
</dbReference>
<reference evidence="7 8" key="1">
    <citation type="submission" date="2016-09" db="EMBL/GenBank/DDBJ databases">
        <title>Acidihalobacter prosperus V6 (DSM14174).</title>
        <authorList>
            <person name="Khaleque H.N."/>
            <person name="Ramsay J.P."/>
            <person name="Murphy R.J.T."/>
            <person name="Kaksonen A.H."/>
            <person name="Boxall N.J."/>
            <person name="Watkin E.L.J."/>
        </authorList>
    </citation>
    <scope>NUCLEOTIDE SEQUENCE [LARGE SCALE GENOMIC DNA]</scope>
    <source>
        <strain evidence="7 8">V6</strain>
    </source>
</reference>
<dbReference type="AlphaFoldDB" id="A0A1D8K6C3"/>
<dbReference type="InterPro" id="IPR004183">
    <property type="entry name" value="Xdiol_dOase_suB"/>
</dbReference>
<evidence type="ECO:0000256" key="3">
    <source>
        <dbReference type="ARBA" id="ARBA00022723"/>
    </source>
</evidence>
<dbReference type="GO" id="GO:0008198">
    <property type="term" value="F:ferrous iron binding"/>
    <property type="evidence" value="ECO:0007669"/>
    <property type="project" value="InterPro"/>
</dbReference>
<dbReference type="InterPro" id="IPR014436">
    <property type="entry name" value="Extradiol_dOase_DODA"/>
</dbReference>
<dbReference type="Gene3D" id="3.40.830.10">
    <property type="entry name" value="LigB-like"/>
    <property type="match status" value="1"/>
</dbReference>
<dbReference type="SUPFAM" id="SSF53213">
    <property type="entry name" value="LigB-like"/>
    <property type="match status" value="1"/>
</dbReference>
<keyword evidence="8" id="KW-1185">Reference proteome</keyword>
<evidence type="ECO:0000259" key="6">
    <source>
        <dbReference type="Pfam" id="PF02900"/>
    </source>
</evidence>
<keyword evidence="3" id="KW-0479">Metal-binding</keyword>
<organism evidence="7 8">
    <name type="scientific">Acidihalobacter aeolianus</name>
    <dbReference type="NCBI Taxonomy" id="2792603"/>
    <lineage>
        <taxon>Bacteria</taxon>
        <taxon>Pseudomonadati</taxon>
        <taxon>Pseudomonadota</taxon>
        <taxon>Gammaproteobacteria</taxon>
        <taxon>Chromatiales</taxon>
        <taxon>Ectothiorhodospiraceae</taxon>
        <taxon>Acidihalobacter</taxon>
    </lineage>
</organism>
<dbReference type="KEGG" id="aaeo:BJI67_04995"/>
<dbReference type="PANTHER" id="PTHR30096">
    <property type="entry name" value="4,5-DOPA DIOXYGENASE EXTRADIOL-LIKE PROTEIN"/>
    <property type="match status" value="1"/>
</dbReference>
<gene>
    <name evidence="7" type="ORF">BJI67_04995</name>
</gene>
<feature type="domain" description="Extradiol ring-cleavage dioxygenase class III enzyme subunit B" evidence="6">
    <location>
        <begin position="32"/>
        <end position="252"/>
    </location>
</feature>
<dbReference type="Proteomes" id="UP000095342">
    <property type="component" value="Chromosome"/>
</dbReference>
<dbReference type="PIRSF" id="PIRSF006157">
    <property type="entry name" value="Doxgns_DODA"/>
    <property type="match status" value="1"/>
</dbReference>
<evidence type="ECO:0000256" key="2">
    <source>
        <dbReference type="ARBA" id="ARBA00007581"/>
    </source>
</evidence>
<keyword evidence="4" id="KW-0862">Zinc</keyword>
<evidence type="ECO:0000256" key="5">
    <source>
        <dbReference type="ARBA" id="ARBA00023002"/>
    </source>
</evidence>
<dbReference type="RefSeq" id="WP_070072105.1">
    <property type="nucleotide sequence ID" value="NZ_CP017448.1"/>
</dbReference>
<accession>A0A1D8K6C3</accession>
<name>A0A1D8K6C3_9GAMM</name>
<dbReference type="EMBL" id="CP017448">
    <property type="protein sequence ID" value="AOV16513.1"/>
    <property type="molecule type" value="Genomic_DNA"/>
</dbReference>
<evidence type="ECO:0000256" key="1">
    <source>
        <dbReference type="ARBA" id="ARBA00001947"/>
    </source>
</evidence>